<dbReference type="RefSeq" id="WP_317979016.1">
    <property type="nucleotide sequence ID" value="NZ_BTCL01000003.1"/>
</dbReference>
<dbReference type="Proteomes" id="UP001285921">
    <property type="component" value="Unassembled WGS sequence"/>
</dbReference>
<dbReference type="Pfam" id="PF00015">
    <property type="entry name" value="MCPsignal"/>
    <property type="match status" value="1"/>
</dbReference>
<dbReference type="InterPro" id="IPR046342">
    <property type="entry name" value="CBS_dom_sf"/>
</dbReference>
<dbReference type="SUPFAM" id="SSF58104">
    <property type="entry name" value="Methyl-accepting chemotaxis protein (MCP) signaling domain"/>
    <property type="match status" value="1"/>
</dbReference>
<keyword evidence="5" id="KW-1185">Reference proteome</keyword>
<evidence type="ECO:0000256" key="2">
    <source>
        <dbReference type="PROSITE-ProRule" id="PRU00284"/>
    </source>
</evidence>
<comment type="caution">
    <text evidence="4">The sequence shown here is derived from an EMBL/GenBank/DDBJ whole genome shotgun (WGS) entry which is preliminary data.</text>
</comment>
<dbReference type="EMBL" id="BTCL01000003">
    <property type="protein sequence ID" value="GMK43868.1"/>
    <property type="molecule type" value="Genomic_DNA"/>
</dbReference>
<evidence type="ECO:0000313" key="5">
    <source>
        <dbReference type="Proteomes" id="UP001285921"/>
    </source>
</evidence>
<dbReference type="Gene3D" id="1.10.287.950">
    <property type="entry name" value="Methyl-accepting chemotaxis protein"/>
    <property type="match status" value="1"/>
</dbReference>
<dbReference type="SUPFAM" id="SSF54631">
    <property type="entry name" value="CBS-domain pair"/>
    <property type="match status" value="1"/>
</dbReference>
<proteinExistence type="predicted"/>
<gene>
    <name evidence="4" type="ORF">PghCCS26_09950</name>
</gene>
<dbReference type="InterPro" id="IPR004089">
    <property type="entry name" value="MCPsignal_dom"/>
</dbReference>
<keyword evidence="1 2" id="KW-0807">Transducer</keyword>
<dbReference type="Gene3D" id="3.10.580.10">
    <property type="entry name" value="CBS-domain"/>
    <property type="match status" value="1"/>
</dbReference>
<evidence type="ECO:0000313" key="4">
    <source>
        <dbReference type="EMBL" id="GMK43868.1"/>
    </source>
</evidence>
<feature type="domain" description="Methyl-accepting transducer" evidence="3">
    <location>
        <begin position="164"/>
        <end position="375"/>
    </location>
</feature>
<dbReference type="InterPro" id="IPR000644">
    <property type="entry name" value="CBS_dom"/>
</dbReference>
<name>A0ABQ6NH20_9BACL</name>
<evidence type="ECO:0000256" key="1">
    <source>
        <dbReference type="ARBA" id="ARBA00023224"/>
    </source>
</evidence>
<dbReference type="PANTHER" id="PTHR32089">
    <property type="entry name" value="METHYL-ACCEPTING CHEMOTAXIS PROTEIN MCPB"/>
    <property type="match status" value="1"/>
</dbReference>
<sequence length="379" mass="41331">MTIAVLDRQPQEKQVEAAAPTSTRLLEYVRKAPVIAASCSCKDTIALFKQYPDSECVVIAGEGIEKDKPVGLMMRNQFFMRLSQRFGVDLYYEKPVSELMDPSPLIVDQTYSPQQLIDNALKRDDIVLYNCVIVTGEERIVGILTVSDLLRMSRQLQQEAVDGQVKTINSVGGRVKEIDVAVSSVRQSALQGKQISVDMVDLTLSGKNQLDKVTAAFGKLAANSMQQEQRMNELQAEAGSISHVSKLIKELAEQSNLLAINASIEAARAGEHGRGFAVVAGEVMKLASETKRSAEAITTLTKTIVAAIEQTASLAREGREEAVVSESCVQEAGSVFSHLFQASANSKNSTEQIGKLSEQAYQQTVHVSKEIDKLLGSYF</sequence>
<dbReference type="PANTHER" id="PTHR32089:SF112">
    <property type="entry name" value="LYSOZYME-LIKE PROTEIN-RELATED"/>
    <property type="match status" value="1"/>
</dbReference>
<accession>A0ABQ6NH20</accession>
<protein>
    <recommendedName>
        <fullName evidence="3">Methyl-accepting transducer domain-containing protein</fullName>
    </recommendedName>
</protein>
<dbReference type="PROSITE" id="PS50111">
    <property type="entry name" value="CHEMOTAXIS_TRANSDUC_2"/>
    <property type="match status" value="1"/>
</dbReference>
<evidence type="ECO:0000259" key="3">
    <source>
        <dbReference type="PROSITE" id="PS50111"/>
    </source>
</evidence>
<dbReference type="SMART" id="SM00283">
    <property type="entry name" value="MA"/>
    <property type="match status" value="1"/>
</dbReference>
<dbReference type="Pfam" id="PF00571">
    <property type="entry name" value="CBS"/>
    <property type="match status" value="1"/>
</dbReference>
<reference evidence="4 5" key="1">
    <citation type="submission" date="2023-05" db="EMBL/GenBank/DDBJ databases">
        <title>Draft genome of Paenibacillus sp. CCS26.</title>
        <authorList>
            <person name="Akita H."/>
            <person name="Shinto Y."/>
            <person name="Kimura Z."/>
        </authorList>
    </citation>
    <scope>NUCLEOTIDE SEQUENCE [LARGE SCALE GENOMIC DNA]</scope>
    <source>
        <strain evidence="4 5">CCS26</strain>
    </source>
</reference>
<organism evidence="4 5">
    <name type="scientific">Paenibacillus glycanilyticus</name>
    <dbReference type="NCBI Taxonomy" id="126569"/>
    <lineage>
        <taxon>Bacteria</taxon>
        <taxon>Bacillati</taxon>
        <taxon>Bacillota</taxon>
        <taxon>Bacilli</taxon>
        <taxon>Bacillales</taxon>
        <taxon>Paenibacillaceae</taxon>
        <taxon>Paenibacillus</taxon>
    </lineage>
</organism>